<evidence type="ECO:0000256" key="6">
    <source>
        <dbReference type="HAMAP-Rule" id="MF_01974"/>
    </source>
</evidence>
<keyword evidence="4 6" id="KW-0479">Metal-binding</keyword>
<dbReference type="Pfam" id="PF00557">
    <property type="entry name" value="Peptidase_M24"/>
    <property type="match status" value="1"/>
</dbReference>
<evidence type="ECO:0000256" key="4">
    <source>
        <dbReference type="ARBA" id="ARBA00022723"/>
    </source>
</evidence>
<comment type="catalytic activity">
    <reaction evidence="6 7">
        <text>Release of N-terminal amino acids, preferentially methionine, from peptides and arylamides.</text>
        <dbReference type="EC" id="3.4.11.18"/>
    </reaction>
</comment>
<dbReference type="GO" id="GO:0046872">
    <property type="term" value="F:metal ion binding"/>
    <property type="evidence" value="ECO:0007669"/>
    <property type="project" value="UniProtKB-UniRule"/>
</dbReference>
<dbReference type="InterPro" id="IPR001714">
    <property type="entry name" value="Pept_M24_MAP"/>
</dbReference>
<feature type="binding site" evidence="6">
    <location>
        <position position="237"/>
    </location>
    <ligand>
        <name>a divalent metal cation</name>
        <dbReference type="ChEBI" id="CHEBI:60240"/>
        <label>1</label>
    </ligand>
</feature>
<organism evidence="9 10">
    <name type="scientific">Candidatus Vogelbacteria bacterium CG10_big_fil_rev_8_21_14_0_10_51_16</name>
    <dbReference type="NCBI Taxonomy" id="1975045"/>
    <lineage>
        <taxon>Bacteria</taxon>
        <taxon>Candidatus Vogeliibacteriota</taxon>
    </lineage>
</organism>
<dbReference type="Gene3D" id="3.90.230.10">
    <property type="entry name" value="Creatinase/methionine aminopeptidase superfamily"/>
    <property type="match status" value="1"/>
</dbReference>
<dbReference type="InterPro" id="IPR002467">
    <property type="entry name" value="Pept_M24A_MAP1"/>
</dbReference>
<dbReference type="CDD" id="cd01086">
    <property type="entry name" value="MetAP1"/>
    <property type="match status" value="1"/>
</dbReference>
<dbReference type="PANTHER" id="PTHR43330">
    <property type="entry name" value="METHIONINE AMINOPEPTIDASE"/>
    <property type="match status" value="1"/>
</dbReference>
<keyword evidence="5 6" id="KW-0378">Hydrolase</keyword>
<evidence type="ECO:0000313" key="10">
    <source>
        <dbReference type="Proteomes" id="UP000228767"/>
    </source>
</evidence>
<feature type="binding site" evidence="6">
    <location>
        <position position="237"/>
    </location>
    <ligand>
        <name>a divalent metal cation</name>
        <dbReference type="ChEBI" id="CHEBI:60240"/>
        <label>2</label>
        <note>catalytic</note>
    </ligand>
</feature>
<comment type="subunit">
    <text evidence="6">Monomer.</text>
</comment>
<dbReference type="PRINTS" id="PR00599">
    <property type="entry name" value="MAPEPTIDASE"/>
</dbReference>
<comment type="caution">
    <text evidence="9">The sequence shown here is derived from an EMBL/GenBank/DDBJ whole genome shotgun (WGS) entry which is preliminary data.</text>
</comment>
<feature type="binding site" evidence="6">
    <location>
        <position position="82"/>
    </location>
    <ligand>
        <name>substrate</name>
    </ligand>
</feature>
<feature type="binding site" evidence="6">
    <location>
        <position position="180"/>
    </location>
    <ligand>
        <name>substrate</name>
    </ligand>
</feature>
<feature type="binding site" evidence="6">
    <location>
        <position position="99"/>
    </location>
    <ligand>
        <name>a divalent metal cation</name>
        <dbReference type="ChEBI" id="CHEBI:60240"/>
        <label>1</label>
    </ligand>
</feature>
<feature type="binding site" evidence="6">
    <location>
        <position position="110"/>
    </location>
    <ligand>
        <name>a divalent metal cation</name>
        <dbReference type="ChEBI" id="CHEBI:60240"/>
        <label>2</label>
        <note>catalytic</note>
    </ligand>
</feature>
<evidence type="ECO:0000256" key="7">
    <source>
        <dbReference type="RuleBase" id="RU003653"/>
    </source>
</evidence>
<protein>
    <recommendedName>
        <fullName evidence="6 7">Methionine aminopeptidase</fullName>
        <shortName evidence="6">MAP</shortName>
        <shortName evidence="6">MetAP</shortName>
        <ecNumber evidence="6 7">3.4.11.18</ecNumber>
    </recommendedName>
    <alternativeName>
        <fullName evidence="6">Peptidase M</fullName>
    </alternativeName>
</protein>
<feature type="binding site" evidence="6">
    <location>
        <position position="206"/>
    </location>
    <ligand>
        <name>a divalent metal cation</name>
        <dbReference type="ChEBI" id="CHEBI:60240"/>
        <label>2</label>
        <note>catalytic</note>
    </ligand>
</feature>
<dbReference type="EC" id="3.4.11.18" evidence="6 7"/>
<dbReference type="InterPro" id="IPR036005">
    <property type="entry name" value="Creatinase/aminopeptidase-like"/>
</dbReference>
<feature type="binding site" evidence="6">
    <location>
        <position position="110"/>
    </location>
    <ligand>
        <name>a divalent metal cation</name>
        <dbReference type="ChEBI" id="CHEBI:60240"/>
        <label>1</label>
    </ligand>
</feature>
<dbReference type="GO" id="GO:0004239">
    <property type="term" value="F:initiator methionyl aminopeptidase activity"/>
    <property type="evidence" value="ECO:0007669"/>
    <property type="project" value="UniProtKB-UniRule"/>
</dbReference>
<evidence type="ECO:0000256" key="5">
    <source>
        <dbReference type="ARBA" id="ARBA00022801"/>
    </source>
</evidence>
<dbReference type="AlphaFoldDB" id="A0A2H0RFH8"/>
<evidence type="ECO:0000256" key="3">
    <source>
        <dbReference type="ARBA" id="ARBA00022670"/>
    </source>
</evidence>
<feature type="domain" description="Peptidase M24" evidence="8">
    <location>
        <begin position="11"/>
        <end position="244"/>
    </location>
</feature>
<comment type="function">
    <text evidence="1 6">Removes the N-terminal methionine from nascent proteins. The N-terminal methionine is often cleaved when the second residue in the primary sequence is small and uncharged (Met-Ala-, Cys, Gly, Pro, Ser, Thr, or Val). Requires deformylation of the N(alpha)-formylated initiator methionine before it can be hydrolyzed.</text>
</comment>
<dbReference type="EMBL" id="PCYI01000004">
    <property type="protein sequence ID" value="PIR45180.1"/>
    <property type="molecule type" value="Genomic_DNA"/>
</dbReference>
<comment type="similarity">
    <text evidence="6">Belongs to the peptidase M24A family. Methionine aminopeptidase type 1 subfamily.</text>
</comment>
<evidence type="ECO:0000256" key="2">
    <source>
        <dbReference type="ARBA" id="ARBA00022438"/>
    </source>
</evidence>
<gene>
    <name evidence="6 9" type="primary">map</name>
    <name evidence="9" type="ORF">COV10_00700</name>
</gene>
<keyword evidence="3 6" id="KW-0645">Protease</keyword>
<proteinExistence type="inferred from homology"/>
<comment type="cofactor">
    <cofactor evidence="6">
        <name>Co(2+)</name>
        <dbReference type="ChEBI" id="CHEBI:48828"/>
    </cofactor>
    <cofactor evidence="6">
        <name>Zn(2+)</name>
        <dbReference type="ChEBI" id="CHEBI:29105"/>
    </cofactor>
    <cofactor evidence="6">
        <name>Mn(2+)</name>
        <dbReference type="ChEBI" id="CHEBI:29035"/>
    </cofactor>
    <cofactor evidence="6">
        <name>Fe(2+)</name>
        <dbReference type="ChEBI" id="CHEBI:29033"/>
    </cofactor>
    <text evidence="6">Binds 2 divalent metal cations per subunit. Has a high-affinity and a low affinity metal-binding site. The true nature of the physiological cofactor is under debate. The enzyme is active with cobalt, zinc, manganese or divalent iron ions. Most likely, methionine aminopeptidases function as mononuclear Fe(2+)-metalloproteases under physiological conditions, and the catalytically relevant metal-binding site has been assigned to the histidine-containing high-affinity site.</text>
</comment>
<evidence type="ECO:0000256" key="1">
    <source>
        <dbReference type="ARBA" id="ARBA00002521"/>
    </source>
</evidence>
<dbReference type="SUPFAM" id="SSF55920">
    <property type="entry name" value="Creatinase/aminopeptidase"/>
    <property type="match status" value="1"/>
</dbReference>
<evidence type="ECO:0000313" key="9">
    <source>
        <dbReference type="EMBL" id="PIR45180.1"/>
    </source>
</evidence>
<dbReference type="Proteomes" id="UP000228767">
    <property type="component" value="Unassembled WGS sequence"/>
</dbReference>
<dbReference type="GO" id="GO:0070006">
    <property type="term" value="F:metalloaminopeptidase activity"/>
    <property type="evidence" value="ECO:0007669"/>
    <property type="project" value="UniProtKB-UniRule"/>
</dbReference>
<feature type="binding site" evidence="6">
    <location>
        <position position="173"/>
    </location>
    <ligand>
        <name>a divalent metal cation</name>
        <dbReference type="ChEBI" id="CHEBI:60240"/>
        <label>2</label>
        <note>catalytic</note>
    </ligand>
</feature>
<dbReference type="PANTHER" id="PTHR43330:SF27">
    <property type="entry name" value="METHIONINE AMINOPEPTIDASE"/>
    <property type="match status" value="1"/>
</dbReference>
<dbReference type="GO" id="GO:0006508">
    <property type="term" value="P:proteolysis"/>
    <property type="evidence" value="ECO:0007669"/>
    <property type="project" value="UniProtKB-KW"/>
</dbReference>
<keyword evidence="2 6" id="KW-0031">Aminopeptidase</keyword>
<dbReference type="InterPro" id="IPR000994">
    <property type="entry name" value="Pept_M24"/>
</dbReference>
<dbReference type="GO" id="GO:0005829">
    <property type="term" value="C:cytosol"/>
    <property type="evidence" value="ECO:0007669"/>
    <property type="project" value="TreeGrafter"/>
</dbReference>
<accession>A0A2H0RFH8</accession>
<reference evidence="9 10" key="1">
    <citation type="submission" date="2017-09" db="EMBL/GenBank/DDBJ databases">
        <title>Depth-based differentiation of microbial function through sediment-hosted aquifers and enrichment of novel symbionts in the deep terrestrial subsurface.</title>
        <authorList>
            <person name="Probst A.J."/>
            <person name="Ladd B."/>
            <person name="Jarett J.K."/>
            <person name="Geller-Mcgrath D.E."/>
            <person name="Sieber C.M."/>
            <person name="Emerson J.B."/>
            <person name="Anantharaman K."/>
            <person name="Thomas B.C."/>
            <person name="Malmstrom R."/>
            <person name="Stieglmeier M."/>
            <person name="Klingl A."/>
            <person name="Woyke T."/>
            <person name="Ryan C.M."/>
            <person name="Banfield J.F."/>
        </authorList>
    </citation>
    <scope>NUCLEOTIDE SEQUENCE [LARGE SCALE GENOMIC DNA]</scope>
    <source>
        <strain evidence="9">CG10_big_fil_rev_8_21_14_0_10_51_16</strain>
    </source>
</reference>
<dbReference type="NCBIfam" id="TIGR00500">
    <property type="entry name" value="met_pdase_I"/>
    <property type="match status" value="1"/>
</dbReference>
<sequence>MLIKTANEIEVLREGGRRLAAVLREVVVAVRPGVTELELDALAEKLIRAGGDTPAFKNYQPGGANIPFPATLCVSVNDAIVHGIPTHRALEEGDIVGLDIGLAHKGLYTDMARTIMVGEVSTQDRVLVEDTERALSLGISATCSGARMGDVGAAIEAVARPHHYGIVRELGGHGVGHAQHEKPYIPNYGVKGKGSKLMAGMVLALEPMFNIGTEEILLGEDGYTYRTADGSRSAHFEHTIVITESGPEVLTL</sequence>
<evidence type="ECO:0000259" key="8">
    <source>
        <dbReference type="Pfam" id="PF00557"/>
    </source>
</evidence>
<name>A0A2H0RFH8_9BACT</name>
<dbReference type="HAMAP" id="MF_01974">
    <property type="entry name" value="MetAP_1"/>
    <property type="match status" value="1"/>
</dbReference>